<reference evidence="2" key="2">
    <citation type="submission" date="2021-04" db="EMBL/GenBank/DDBJ databases">
        <authorList>
            <person name="Gilroy R."/>
        </authorList>
    </citation>
    <scope>NUCLEOTIDE SEQUENCE</scope>
    <source>
        <strain evidence="2">ChiGjej1B1-98</strain>
    </source>
</reference>
<protein>
    <submittedName>
        <fullName evidence="2">Uncharacterized protein</fullName>
    </submittedName>
</protein>
<dbReference type="Proteomes" id="UP000824005">
    <property type="component" value="Unassembled WGS sequence"/>
</dbReference>
<dbReference type="AlphaFoldDB" id="A0A9D1YUW1"/>
<dbReference type="EMBL" id="DXDC01000191">
    <property type="protein sequence ID" value="HIY65916.1"/>
    <property type="molecule type" value="Genomic_DNA"/>
</dbReference>
<reference evidence="2" key="1">
    <citation type="journal article" date="2021" name="PeerJ">
        <title>Extensive microbial diversity within the chicken gut microbiome revealed by metagenomics and culture.</title>
        <authorList>
            <person name="Gilroy R."/>
            <person name="Ravi A."/>
            <person name="Getino M."/>
            <person name="Pursley I."/>
            <person name="Horton D.L."/>
            <person name="Alikhan N.F."/>
            <person name="Baker D."/>
            <person name="Gharbi K."/>
            <person name="Hall N."/>
            <person name="Watson M."/>
            <person name="Adriaenssens E.M."/>
            <person name="Foster-Nyarko E."/>
            <person name="Jarju S."/>
            <person name="Secka A."/>
            <person name="Antonio M."/>
            <person name="Oren A."/>
            <person name="Chaudhuri R.R."/>
            <person name="La Ragione R."/>
            <person name="Hildebrand F."/>
            <person name="Pallen M.J."/>
        </authorList>
    </citation>
    <scope>NUCLEOTIDE SEQUENCE</scope>
    <source>
        <strain evidence="2">ChiGjej1B1-98</strain>
    </source>
</reference>
<feature type="region of interest" description="Disordered" evidence="1">
    <location>
        <begin position="1"/>
        <end position="20"/>
    </location>
</feature>
<evidence type="ECO:0000313" key="2">
    <source>
        <dbReference type="EMBL" id="HIY65916.1"/>
    </source>
</evidence>
<organism evidence="2 3">
    <name type="scientific">Candidatus Agrococcus pullicola</name>
    <dbReference type="NCBI Taxonomy" id="2838429"/>
    <lineage>
        <taxon>Bacteria</taxon>
        <taxon>Bacillati</taxon>
        <taxon>Actinomycetota</taxon>
        <taxon>Actinomycetes</taxon>
        <taxon>Micrococcales</taxon>
        <taxon>Microbacteriaceae</taxon>
        <taxon>Agrococcus</taxon>
    </lineage>
</organism>
<sequence length="45" mass="5065">MHSVTLDFTSSQRDVAQSISDAAERPYRALGSGHHLEWEQLPLRA</sequence>
<evidence type="ECO:0000313" key="3">
    <source>
        <dbReference type="Proteomes" id="UP000824005"/>
    </source>
</evidence>
<proteinExistence type="predicted"/>
<gene>
    <name evidence="2" type="ORF">H9830_06530</name>
</gene>
<name>A0A9D1YUW1_9MICO</name>
<evidence type="ECO:0000256" key="1">
    <source>
        <dbReference type="SAM" id="MobiDB-lite"/>
    </source>
</evidence>
<accession>A0A9D1YUW1</accession>
<comment type="caution">
    <text evidence="2">The sequence shown here is derived from an EMBL/GenBank/DDBJ whole genome shotgun (WGS) entry which is preliminary data.</text>
</comment>